<gene>
    <name evidence="1" type="ORF">DM01DRAFT_241900</name>
</gene>
<dbReference type="EMBL" id="MCGT01000002">
    <property type="protein sequence ID" value="ORX61886.1"/>
    <property type="molecule type" value="Genomic_DNA"/>
</dbReference>
<keyword evidence="2" id="KW-1185">Reference proteome</keyword>
<proteinExistence type="predicted"/>
<reference evidence="1 2" key="1">
    <citation type="submission" date="2016-07" db="EMBL/GenBank/DDBJ databases">
        <title>Pervasive Adenine N6-methylation of Active Genes in Fungi.</title>
        <authorList>
            <consortium name="DOE Joint Genome Institute"/>
            <person name="Mondo S.J."/>
            <person name="Dannebaum R.O."/>
            <person name="Kuo R.C."/>
            <person name="Labutti K."/>
            <person name="Haridas S."/>
            <person name="Kuo A."/>
            <person name="Salamov A."/>
            <person name="Ahrendt S.R."/>
            <person name="Lipzen A."/>
            <person name="Sullivan W."/>
            <person name="Andreopoulos W.B."/>
            <person name="Clum A."/>
            <person name="Lindquist E."/>
            <person name="Daum C."/>
            <person name="Ramamoorthy G.K."/>
            <person name="Gryganskyi A."/>
            <person name="Culley D."/>
            <person name="Magnuson J.K."/>
            <person name="James T.Y."/>
            <person name="O'Malley M.A."/>
            <person name="Stajich J.E."/>
            <person name="Spatafora J.W."/>
            <person name="Visel A."/>
            <person name="Grigoriev I.V."/>
        </authorList>
    </citation>
    <scope>NUCLEOTIDE SEQUENCE [LARGE SCALE GENOMIC DNA]</scope>
    <source>
        <strain evidence="1 2">NRRL 3301</strain>
    </source>
</reference>
<sequence length="81" mass="8924">VNGFVLDITEHLPRCRAYIYSLKEQGYSIFGYARKSPGSASEASRILLLQKMVDRLSNTLVVDKVFVSLSSSASESLSAHD</sequence>
<evidence type="ECO:0000313" key="1">
    <source>
        <dbReference type="EMBL" id="ORX61886.1"/>
    </source>
</evidence>
<name>A0A1X2GV54_9FUNG</name>
<comment type="caution">
    <text evidence="1">The sequence shown here is derived from an EMBL/GenBank/DDBJ whole genome shotgun (WGS) entry which is preliminary data.</text>
</comment>
<dbReference type="OrthoDB" id="2270519at2759"/>
<evidence type="ECO:0000313" key="2">
    <source>
        <dbReference type="Proteomes" id="UP000242146"/>
    </source>
</evidence>
<dbReference type="AlphaFoldDB" id="A0A1X2GV54"/>
<feature type="non-terminal residue" evidence="1">
    <location>
        <position position="1"/>
    </location>
</feature>
<organism evidence="1 2">
    <name type="scientific">Hesseltinella vesiculosa</name>
    <dbReference type="NCBI Taxonomy" id="101127"/>
    <lineage>
        <taxon>Eukaryota</taxon>
        <taxon>Fungi</taxon>
        <taxon>Fungi incertae sedis</taxon>
        <taxon>Mucoromycota</taxon>
        <taxon>Mucoromycotina</taxon>
        <taxon>Mucoromycetes</taxon>
        <taxon>Mucorales</taxon>
        <taxon>Cunninghamellaceae</taxon>
        <taxon>Hesseltinella</taxon>
    </lineage>
</organism>
<accession>A0A1X2GV54</accession>
<feature type="non-terminal residue" evidence="1">
    <location>
        <position position="81"/>
    </location>
</feature>
<protein>
    <submittedName>
        <fullName evidence="1">Uncharacterized protein</fullName>
    </submittedName>
</protein>
<dbReference type="Proteomes" id="UP000242146">
    <property type="component" value="Unassembled WGS sequence"/>
</dbReference>